<proteinExistence type="predicted"/>
<sequence>MEPLSALDFIKGFVWYVYSHHAVEDFPGPADWRWHELFCRVRKSEARTFPEVDFRIRFDWDGPHPHSGDISDALQALGMICDIDREGRYRTELFNIEAYKDTWDTIRNRACAERCYEIAGSMSGFFKE</sequence>
<dbReference type="Proteomes" id="UP000231503">
    <property type="component" value="Unassembled WGS sequence"/>
</dbReference>
<gene>
    <name evidence="1" type="ORF">COU47_03770</name>
</gene>
<reference evidence="2" key="1">
    <citation type="submission" date="2017-09" db="EMBL/GenBank/DDBJ databases">
        <title>Depth-based differentiation of microbial function through sediment-hosted aquifers and enrichment of novel symbionts in the deep terrestrial subsurface.</title>
        <authorList>
            <person name="Probst A.J."/>
            <person name="Ladd B."/>
            <person name="Jarett J.K."/>
            <person name="Geller-Mcgrath D.E."/>
            <person name="Sieber C.M.K."/>
            <person name="Emerson J.B."/>
            <person name="Anantharaman K."/>
            <person name="Thomas B.C."/>
            <person name="Malmstrom R."/>
            <person name="Stieglmeier M."/>
            <person name="Klingl A."/>
            <person name="Woyke T."/>
            <person name="Ryan C.M."/>
            <person name="Banfield J.F."/>
        </authorList>
    </citation>
    <scope>NUCLEOTIDE SEQUENCE [LARGE SCALE GENOMIC DNA]</scope>
</reference>
<protein>
    <submittedName>
        <fullName evidence="1">Uncharacterized protein</fullName>
    </submittedName>
</protein>
<dbReference type="AlphaFoldDB" id="A0A2H0TE05"/>
<comment type="caution">
    <text evidence="1">The sequence shown here is derived from an EMBL/GenBank/DDBJ whole genome shotgun (WGS) entry which is preliminary data.</text>
</comment>
<name>A0A2H0TE05_9BACT</name>
<organism evidence="1 2">
    <name type="scientific">Candidatus Niyogibacteria bacterium CG10_big_fil_rev_8_21_14_0_10_46_36</name>
    <dbReference type="NCBI Taxonomy" id="1974726"/>
    <lineage>
        <taxon>Bacteria</taxon>
        <taxon>Candidatus Niyogiibacteriota</taxon>
    </lineage>
</organism>
<dbReference type="EMBL" id="PFCO01000009">
    <property type="protein sequence ID" value="PIR69194.1"/>
    <property type="molecule type" value="Genomic_DNA"/>
</dbReference>
<evidence type="ECO:0000313" key="1">
    <source>
        <dbReference type="EMBL" id="PIR69194.1"/>
    </source>
</evidence>
<accession>A0A2H0TE05</accession>
<evidence type="ECO:0000313" key="2">
    <source>
        <dbReference type="Proteomes" id="UP000231503"/>
    </source>
</evidence>